<dbReference type="EMBL" id="BAABJP010000015">
    <property type="protein sequence ID" value="GAA5158492.1"/>
    <property type="molecule type" value="Genomic_DNA"/>
</dbReference>
<reference evidence="2" key="1">
    <citation type="journal article" date="2019" name="Int. J. Syst. Evol. Microbiol.">
        <title>The Global Catalogue of Microorganisms (GCM) 10K type strain sequencing project: providing services to taxonomists for standard genome sequencing and annotation.</title>
        <authorList>
            <consortium name="The Broad Institute Genomics Platform"/>
            <consortium name="The Broad Institute Genome Sequencing Center for Infectious Disease"/>
            <person name="Wu L."/>
            <person name="Ma J."/>
        </authorList>
    </citation>
    <scope>NUCLEOTIDE SEQUENCE [LARGE SCALE GENOMIC DNA]</scope>
    <source>
        <strain evidence="2">JCM 18303</strain>
    </source>
</reference>
<dbReference type="SUPFAM" id="SSF49899">
    <property type="entry name" value="Concanavalin A-like lectins/glucanases"/>
    <property type="match status" value="1"/>
</dbReference>
<dbReference type="Pfam" id="PF07081">
    <property type="entry name" value="DUF1349"/>
    <property type="match status" value="1"/>
</dbReference>
<protein>
    <submittedName>
        <fullName evidence="1">DUF1349 domain-containing protein</fullName>
    </submittedName>
</protein>
<name>A0ABP9QBW8_9PSEU</name>
<dbReference type="Gene3D" id="2.60.120.200">
    <property type="match status" value="1"/>
</dbReference>
<keyword evidence="2" id="KW-1185">Reference proteome</keyword>
<accession>A0ABP9QBW8</accession>
<gene>
    <name evidence="1" type="ORF">GCM10023321_38340</name>
</gene>
<proteinExistence type="predicted"/>
<dbReference type="PANTHER" id="PTHR35332">
    <property type="entry name" value="REGULATION OF ENOLASE PROTEIN 1"/>
    <property type="match status" value="1"/>
</dbReference>
<dbReference type="PANTHER" id="PTHR35332:SF2">
    <property type="entry name" value="REGULATION OF ENOLASE PROTEIN 1"/>
    <property type="match status" value="1"/>
</dbReference>
<evidence type="ECO:0000313" key="1">
    <source>
        <dbReference type="EMBL" id="GAA5158492.1"/>
    </source>
</evidence>
<dbReference type="RefSeq" id="WP_221497553.1">
    <property type="nucleotide sequence ID" value="NZ_BAABJP010000015.1"/>
</dbReference>
<organism evidence="1 2">
    <name type="scientific">Pseudonocardia eucalypti</name>
    <dbReference type="NCBI Taxonomy" id="648755"/>
    <lineage>
        <taxon>Bacteria</taxon>
        <taxon>Bacillati</taxon>
        <taxon>Actinomycetota</taxon>
        <taxon>Actinomycetes</taxon>
        <taxon>Pseudonocardiales</taxon>
        <taxon>Pseudonocardiaceae</taxon>
        <taxon>Pseudonocardia</taxon>
    </lineage>
</organism>
<comment type="caution">
    <text evidence="1">The sequence shown here is derived from an EMBL/GenBank/DDBJ whole genome shotgun (WGS) entry which is preliminary data.</text>
</comment>
<sequence length="190" mass="20434">MIPWSEGRWLNPPPGVRPDGDDLLVTAAEGSDFWRTTGYGFVHDDGHALLAGFPPGSALEVAFALDYTEQFDQAGLLVRVDERNWVKAGVEHSDGAPQLGAVVTRDHSDWSLAPVPEWAGREVTIRASRSGDAVTFRARVADGPWRMFRLAPLAPDAAATAGPYVCAPTRAGLTVRFTSLTATAPDQSLH</sequence>
<dbReference type="InterPro" id="IPR009784">
    <property type="entry name" value="DUF1349"/>
</dbReference>
<evidence type="ECO:0000313" key="2">
    <source>
        <dbReference type="Proteomes" id="UP001428817"/>
    </source>
</evidence>
<dbReference type="Proteomes" id="UP001428817">
    <property type="component" value="Unassembled WGS sequence"/>
</dbReference>
<dbReference type="InterPro" id="IPR013320">
    <property type="entry name" value="ConA-like_dom_sf"/>
</dbReference>